<dbReference type="EMBL" id="LC155909">
    <property type="protein sequence ID" value="BAV17806.1"/>
    <property type="molecule type" value="Genomic_DNA"/>
</dbReference>
<dbReference type="RefSeq" id="WP_015505595.1">
    <property type="nucleotide sequence ID" value="NZ_JAAFEZ010000032.1"/>
</dbReference>
<sequence>MINYRLKPIRTQAKLSQEKLGVLAGLDETTARSRISQYETGTYRPTFEMVCAIAAILDVPECYFYIVDDDFAEEVLQLYRSKKRQK</sequence>
<dbReference type="PROSITE" id="PS50943">
    <property type="entry name" value="HTH_CROC1"/>
    <property type="match status" value="1"/>
</dbReference>
<dbReference type="CDD" id="cd00093">
    <property type="entry name" value="HTH_XRE"/>
    <property type="match status" value="1"/>
</dbReference>
<dbReference type="Gene3D" id="1.10.260.40">
    <property type="entry name" value="lambda repressor-like DNA-binding domains"/>
    <property type="match status" value="1"/>
</dbReference>
<dbReference type="AlphaFoldDB" id="A0A193PN30"/>
<geneLocation type="plasmid" evidence="2">
    <name>pKUN4843_2</name>
</geneLocation>
<name>A0A193PN30_KLEPN</name>
<dbReference type="InterPro" id="IPR010982">
    <property type="entry name" value="Lambda_DNA-bd_dom_sf"/>
</dbReference>
<organism evidence="2">
    <name type="scientific">Klebsiella pneumoniae</name>
    <dbReference type="NCBI Taxonomy" id="573"/>
    <lineage>
        <taxon>Bacteria</taxon>
        <taxon>Pseudomonadati</taxon>
        <taxon>Pseudomonadota</taxon>
        <taxon>Gammaproteobacteria</taxon>
        <taxon>Enterobacterales</taxon>
        <taxon>Enterobacteriaceae</taxon>
        <taxon>Klebsiella/Raoultella group</taxon>
        <taxon>Klebsiella</taxon>
        <taxon>Klebsiella pneumoniae complex</taxon>
    </lineage>
</organism>
<evidence type="ECO:0000259" key="1">
    <source>
        <dbReference type="PROSITE" id="PS50943"/>
    </source>
</evidence>
<dbReference type="InterPro" id="IPR001387">
    <property type="entry name" value="Cro/C1-type_HTH"/>
</dbReference>
<proteinExistence type="predicted"/>
<keyword evidence="2" id="KW-0614">Plasmid</keyword>
<evidence type="ECO:0000313" key="2">
    <source>
        <dbReference type="EMBL" id="BAV17806.1"/>
    </source>
</evidence>
<accession>A0A193PN30</accession>
<dbReference type="SMART" id="SM00530">
    <property type="entry name" value="HTH_XRE"/>
    <property type="match status" value="1"/>
</dbReference>
<feature type="domain" description="HTH cro/C1-type" evidence="1">
    <location>
        <begin position="6"/>
        <end position="64"/>
    </location>
</feature>
<protein>
    <submittedName>
        <fullName evidence="2">Putative transcriptional regulator</fullName>
    </submittedName>
</protein>
<dbReference type="GO" id="GO:0003677">
    <property type="term" value="F:DNA binding"/>
    <property type="evidence" value="ECO:0007669"/>
    <property type="project" value="InterPro"/>
</dbReference>
<dbReference type="Pfam" id="PF01381">
    <property type="entry name" value="HTH_3"/>
    <property type="match status" value="1"/>
</dbReference>
<reference evidence="2" key="1">
    <citation type="submission" date="2016-05" db="EMBL/GenBank/DDBJ databases">
        <title>Interspecies Dissemination of a Mobilizable Plasmid Harboring blaIMP-19: the Possibility of Horizontal Gene Transfer in a Single Patient.</title>
        <authorList>
            <person name="Yamamoto M."/>
            <person name="Matsumura Y."/>
            <person name="Gomi R."/>
            <person name="Matsuda T."/>
            <person name="Tanaka M."/>
            <person name="Nagao M."/>
            <person name="Takakura S."/>
            <person name="Uemoto S."/>
            <person name="Ichiyama S."/>
        </authorList>
    </citation>
    <scope>NUCLEOTIDE SEQUENCE</scope>
    <source>
        <strain evidence="2">KUN4843</strain>
        <plasmid evidence="2">pKUN4843_2</plasmid>
    </source>
</reference>
<dbReference type="SUPFAM" id="SSF47413">
    <property type="entry name" value="lambda repressor-like DNA-binding domains"/>
    <property type="match status" value="1"/>
</dbReference>